<dbReference type="Proteomes" id="UP000541444">
    <property type="component" value="Unassembled WGS sequence"/>
</dbReference>
<gene>
    <name evidence="3" type="ORF">GIB67_042746</name>
</gene>
<protein>
    <submittedName>
        <fullName evidence="3">Uncharacterized protein</fullName>
    </submittedName>
</protein>
<organism evidence="3 4">
    <name type="scientific">Kingdonia uniflora</name>
    <dbReference type="NCBI Taxonomy" id="39325"/>
    <lineage>
        <taxon>Eukaryota</taxon>
        <taxon>Viridiplantae</taxon>
        <taxon>Streptophyta</taxon>
        <taxon>Embryophyta</taxon>
        <taxon>Tracheophyta</taxon>
        <taxon>Spermatophyta</taxon>
        <taxon>Magnoliopsida</taxon>
        <taxon>Ranunculales</taxon>
        <taxon>Circaeasteraceae</taxon>
        <taxon>Kingdonia</taxon>
    </lineage>
</organism>
<feature type="region of interest" description="Disordered" evidence="2">
    <location>
        <begin position="188"/>
        <end position="210"/>
    </location>
</feature>
<evidence type="ECO:0000256" key="1">
    <source>
        <dbReference type="SAM" id="Coils"/>
    </source>
</evidence>
<feature type="compositionally biased region" description="Basic residues" evidence="2">
    <location>
        <begin position="188"/>
        <end position="197"/>
    </location>
</feature>
<dbReference type="EMBL" id="JACGCM010002752">
    <property type="protein sequence ID" value="KAF6136261.1"/>
    <property type="molecule type" value="Genomic_DNA"/>
</dbReference>
<keyword evidence="4" id="KW-1185">Reference proteome</keyword>
<evidence type="ECO:0000313" key="3">
    <source>
        <dbReference type="EMBL" id="KAF6136261.1"/>
    </source>
</evidence>
<sequence>MRGICAGRNSLIESVLKMGRSSVNEVLTSGRTNDPDNEGEGGLEQFLGFPGQLVSYPLGSDTFREFCKAKGWERENKVRRITPEDILQFYGVKNFKASRGSYFCASVTQRRFFDLNLAGRILNDNIIWVKGKCLQRDDEKLLDLRFRSIKQSVKSTGERKKSLLDEVAEEETELELVLGELGQSRKKRVESKSKKVAKAQSTRSMTGVDKGTIQTNGEEIRAKTPGSGRSAQPNLTTGKIAQRFPKRQIKKALPASGTTISGEVAQGKRKRVEPLGGLGEKVTEGRSVSVDDLKKIEERAKLAILQGKEDTSQMVEFDASHVREDHTLMCNREFTEQFDKVKEANENREDQYVKTHFKLEKLNQVVSNLARQVEEKESGIKMRLKDLSEATKRAENLQRQVDALAVKAERDQAIARTKKVEARERSGGSRTVINAPLVQGDVGHAQRGNADLREYQHKLDAALIREKILEGEIRAKDLLVKRKDELLKDLPAREELKAELGMLRAQ</sequence>
<proteinExistence type="predicted"/>
<reference evidence="3 4" key="1">
    <citation type="journal article" date="2020" name="IScience">
        <title>Genome Sequencing of the Endangered Kingdonia uniflora (Circaeasteraceae, Ranunculales) Reveals Potential Mechanisms of Evolutionary Specialization.</title>
        <authorList>
            <person name="Sun Y."/>
            <person name="Deng T."/>
            <person name="Zhang A."/>
            <person name="Moore M.J."/>
            <person name="Landis J.B."/>
            <person name="Lin N."/>
            <person name="Zhang H."/>
            <person name="Zhang X."/>
            <person name="Huang J."/>
            <person name="Zhang X."/>
            <person name="Sun H."/>
            <person name="Wang H."/>
        </authorList>
    </citation>
    <scope>NUCLEOTIDE SEQUENCE [LARGE SCALE GENOMIC DNA]</scope>
    <source>
        <strain evidence="3">TB1705</strain>
        <tissue evidence="3">Leaf</tissue>
    </source>
</reference>
<accession>A0A7J7L0X0</accession>
<feature type="coiled-coil region" evidence="1">
    <location>
        <begin position="153"/>
        <end position="180"/>
    </location>
</feature>
<dbReference type="AlphaFoldDB" id="A0A7J7L0X0"/>
<feature type="non-terminal residue" evidence="3">
    <location>
        <position position="1"/>
    </location>
</feature>
<feature type="coiled-coil region" evidence="1">
    <location>
        <begin position="331"/>
        <end position="414"/>
    </location>
</feature>
<keyword evidence="1" id="KW-0175">Coiled coil</keyword>
<evidence type="ECO:0000313" key="4">
    <source>
        <dbReference type="Proteomes" id="UP000541444"/>
    </source>
</evidence>
<name>A0A7J7L0X0_9MAGN</name>
<comment type="caution">
    <text evidence="3">The sequence shown here is derived from an EMBL/GenBank/DDBJ whole genome shotgun (WGS) entry which is preliminary data.</text>
</comment>
<evidence type="ECO:0000256" key="2">
    <source>
        <dbReference type="SAM" id="MobiDB-lite"/>
    </source>
</evidence>